<comment type="caution">
    <text evidence="8">The sequence shown here is derived from an EMBL/GenBank/DDBJ whole genome shotgun (WGS) entry which is preliminary data.</text>
</comment>
<dbReference type="InterPro" id="IPR008948">
    <property type="entry name" value="L-Aspartase-like"/>
</dbReference>
<dbReference type="PROSITE" id="PS00163">
    <property type="entry name" value="FUMARATE_LYASES"/>
    <property type="match status" value="1"/>
</dbReference>
<evidence type="ECO:0000256" key="5">
    <source>
        <dbReference type="ARBA" id="ARBA00023239"/>
    </source>
</evidence>
<keyword evidence="9" id="KW-1185">Reference proteome</keyword>
<dbReference type="Pfam" id="PF00206">
    <property type="entry name" value="Lyase_1"/>
    <property type="match status" value="1"/>
</dbReference>
<sequence length="417" mass="44977">MGVIKYSCAKVNMELNLLDKDVASAIMDASMEVINGKHDGEVVLDVFQTGSGTGLNMNINEVIAKRASELSGRRVHPNDHVNMGQSSNDVVPTAIRIAAVAEYMNRLEPALRRLISSIHEASEKYSGVVKAGRTHLRDALPVTLGQELSAYEDAFQHSLASIHGALNYVRELPIGGTAVGTGVNSHPDFAGLVIKEISSLAGIDFKAANRFRAMRLLTDLVELSNAVKVISIQLYRLGQDVRLMFSGPFTAINEIDIPTQAEVAGSSIMPGKTNPVTVEASLLAAAQSIGLAEAVSIASMLGEFELAMGVPLMGYDVLLQIDLMAEALDKFARLVIEGMRPNIDVMRRYAETSPALVTLISPMVGYDKASEIGKMIVKGKTIREALREVGLSEAEIDEVLNVEKLTRPGIIKKRDPN</sequence>
<dbReference type="SUPFAM" id="SSF48557">
    <property type="entry name" value="L-aspartase-like"/>
    <property type="match status" value="1"/>
</dbReference>
<dbReference type="InterPro" id="IPR000362">
    <property type="entry name" value="Fumarate_lyase_fam"/>
</dbReference>
<evidence type="ECO:0000313" key="9">
    <source>
        <dbReference type="Proteomes" id="UP000610960"/>
    </source>
</evidence>
<name>A0A830GXS7_9CREN</name>
<reference evidence="8" key="1">
    <citation type="journal article" date="2014" name="Int. J. Syst. Evol. Microbiol.">
        <title>Complete genome sequence of Corynebacterium casei LMG S-19264T (=DSM 44701T), isolated from a smear-ripened cheese.</title>
        <authorList>
            <consortium name="US DOE Joint Genome Institute (JGI-PGF)"/>
            <person name="Walter F."/>
            <person name="Albersmeier A."/>
            <person name="Kalinowski J."/>
            <person name="Ruckert C."/>
        </authorList>
    </citation>
    <scope>NUCLEOTIDE SEQUENCE</scope>
    <source>
        <strain evidence="8">JCM 10088</strain>
    </source>
</reference>
<feature type="domain" description="Fumarate lyase N-terminal" evidence="6">
    <location>
        <begin position="2"/>
        <end position="290"/>
    </location>
</feature>
<dbReference type="PRINTS" id="PR00145">
    <property type="entry name" value="ARGSUCLYASE"/>
</dbReference>
<dbReference type="InterPro" id="IPR005677">
    <property type="entry name" value="Fum_hydII"/>
</dbReference>
<gene>
    <name evidence="8" type="ORF">GCM10007981_16190</name>
</gene>
<evidence type="ECO:0000313" key="8">
    <source>
        <dbReference type="EMBL" id="GGP21985.1"/>
    </source>
</evidence>
<dbReference type="PANTHER" id="PTHR11444:SF22">
    <property type="entry name" value="FUMARATE HYDRATASE CLASS II"/>
    <property type="match status" value="1"/>
</dbReference>
<dbReference type="InterPro" id="IPR020557">
    <property type="entry name" value="Fumarate_lyase_CS"/>
</dbReference>
<evidence type="ECO:0000256" key="2">
    <source>
        <dbReference type="ARBA" id="ARBA00012921"/>
    </source>
</evidence>
<dbReference type="Gene3D" id="1.10.275.10">
    <property type="entry name" value="Fumarase/aspartase (N-terminal domain)"/>
    <property type="match status" value="1"/>
</dbReference>
<dbReference type="EC" id="4.2.1.2" evidence="2"/>
<dbReference type="Gene3D" id="1.20.200.10">
    <property type="entry name" value="Fumarase/aspartase (Central domain)"/>
    <property type="match status" value="1"/>
</dbReference>
<evidence type="ECO:0000259" key="6">
    <source>
        <dbReference type="Pfam" id="PF00206"/>
    </source>
</evidence>
<dbReference type="Gene3D" id="1.10.40.30">
    <property type="entry name" value="Fumarase/aspartase (C-terminal domain)"/>
    <property type="match status" value="1"/>
</dbReference>
<dbReference type="Pfam" id="PF10415">
    <property type="entry name" value="FumaraseC_C"/>
    <property type="match status" value="1"/>
</dbReference>
<keyword evidence="5" id="KW-0456">Lyase</keyword>
<organism evidence="8 9">
    <name type="scientific">Thermocladium modestius</name>
    <dbReference type="NCBI Taxonomy" id="62609"/>
    <lineage>
        <taxon>Archaea</taxon>
        <taxon>Thermoproteota</taxon>
        <taxon>Thermoprotei</taxon>
        <taxon>Thermoproteales</taxon>
        <taxon>Thermoproteaceae</taxon>
        <taxon>Thermocladium</taxon>
    </lineage>
</organism>
<protein>
    <recommendedName>
        <fullName evidence="2">fumarate hydratase</fullName>
        <ecNumber evidence="2">4.2.1.2</ecNumber>
    </recommendedName>
</protein>
<proteinExistence type="inferred from homology"/>
<dbReference type="GO" id="GO:0004333">
    <property type="term" value="F:fumarate hydratase activity"/>
    <property type="evidence" value="ECO:0007669"/>
    <property type="project" value="UniProtKB-EC"/>
</dbReference>
<keyword evidence="3" id="KW-0963">Cytoplasm</keyword>
<dbReference type="Proteomes" id="UP000610960">
    <property type="component" value="Unassembled WGS sequence"/>
</dbReference>
<evidence type="ECO:0000256" key="4">
    <source>
        <dbReference type="ARBA" id="ARBA00022532"/>
    </source>
</evidence>
<evidence type="ECO:0000259" key="7">
    <source>
        <dbReference type="Pfam" id="PF10415"/>
    </source>
</evidence>
<feature type="domain" description="Fumarase C C-terminal" evidence="7">
    <location>
        <begin position="356"/>
        <end position="407"/>
    </location>
</feature>
<dbReference type="InterPro" id="IPR018951">
    <property type="entry name" value="Fumarase_C_C"/>
</dbReference>
<dbReference type="GO" id="GO:0006106">
    <property type="term" value="P:fumarate metabolic process"/>
    <property type="evidence" value="ECO:0007669"/>
    <property type="project" value="InterPro"/>
</dbReference>
<dbReference type="EMBL" id="BMNL01000003">
    <property type="protein sequence ID" value="GGP21985.1"/>
    <property type="molecule type" value="Genomic_DNA"/>
</dbReference>
<dbReference type="PANTHER" id="PTHR11444">
    <property type="entry name" value="ASPARTATEAMMONIA/ARGININOSUCCINATE/ADENYLOSUCCINATE LYASE"/>
    <property type="match status" value="1"/>
</dbReference>
<dbReference type="InterPro" id="IPR024083">
    <property type="entry name" value="Fumarase/histidase_N"/>
</dbReference>
<dbReference type="PRINTS" id="PR00149">
    <property type="entry name" value="FUMRATELYASE"/>
</dbReference>
<evidence type="ECO:0000256" key="1">
    <source>
        <dbReference type="ARBA" id="ARBA00009084"/>
    </source>
</evidence>
<comment type="similarity">
    <text evidence="1">Belongs to the class-II fumarase/aspartase family. Fumarase subfamily.</text>
</comment>
<dbReference type="GO" id="GO:0006099">
    <property type="term" value="P:tricarboxylic acid cycle"/>
    <property type="evidence" value="ECO:0007669"/>
    <property type="project" value="UniProtKB-KW"/>
</dbReference>
<reference evidence="8" key="2">
    <citation type="submission" date="2020-09" db="EMBL/GenBank/DDBJ databases">
        <authorList>
            <person name="Sun Q."/>
            <person name="Ohkuma M."/>
        </authorList>
    </citation>
    <scope>NUCLEOTIDE SEQUENCE</scope>
    <source>
        <strain evidence="8">JCM 10088</strain>
    </source>
</reference>
<accession>A0A830GXS7</accession>
<dbReference type="InterPro" id="IPR022761">
    <property type="entry name" value="Fumarate_lyase_N"/>
</dbReference>
<evidence type="ECO:0000256" key="3">
    <source>
        <dbReference type="ARBA" id="ARBA00022490"/>
    </source>
</evidence>
<dbReference type="AlphaFoldDB" id="A0A830GXS7"/>
<keyword evidence="4" id="KW-0816">Tricarboxylic acid cycle</keyword>